<dbReference type="GO" id="GO:0008270">
    <property type="term" value="F:zinc ion binding"/>
    <property type="evidence" value="ECO:0007669"/>
    <property type="project" value="InterPro"/>
</dbReference>
<dbReference type="NCBIfam" id="TIGR00756">
    <property type="entry name" value="PPR"/>
    <property type="match status" value="3"/>
</dbReference>
<evidence type="ECO:0000313" key="6">
    <source>
        <dbReference type="Proteomes" id="UP001153076"/>
    </source>
</evidence>
<feature type="domain" description="DYW" evidence="4">
    <location>
        <begin position="640"/>
        <end position="691"/>
    </location>
</feature>
<dbReference type="InterPro" id="IPR032867">
    <property type="entry name" value="DYW_dom"/>
</dbReference>
<evidence type="ECO:0000256" key="1">
    <source>
        <dbReference type="ARBA" id="ARBA00006643"/>
    </source>
</evidence>
<evidence type="ECO:0000313" key="5">
    <source>
        <dbReference type="EMBL" id="KAJ8445923.1"/>
    </source>
</evidence>
<feature type="repeat" description="PPR" evidence="3">
    <location>
        <begin position="123"/>
        <end position="157"/>
    </location>
</feature>
<evidence type="ECO:0000256" key="2">
    <source>
        <dbReference type="ARBA" id="ARBA00022737"/>
    </source>
</evidence>
<protein>
    <recommendedName>
        <fullName evidence="4">DYW domain-containing protein</fullName>
    </recommendedName>
</protein>
<dbReference type="AlphaFoldDB" id="A0A9Q1KNA4"/>
<dbReference type="Pfam" id="PF20431">
    <property type="entry name" value="E_motif"/>
    <property type="match status" value="1"/>
</dbReference>
<dbReference type="InterPro" id="IPR046960">
    <property type="entry name" value="PPR_At4g14850-like_plant"/>
</dbReference>
<comment type="caution">
    <text evidence="5">The sequence shown here is derived from an EMBL/GenBank/DDBJ whole genome shotgun (WGS) entry which is preliminary data.</text>
</comment>
<feature type="repeat" description="PPR" evidence="3">
    <location>
        <begin position="325"/>
        <end position="359"/>
    </location>
</feature>
<reference evidence="5" key="1">
    <citation type="submission" date="2022-04" db="EMBL/GenBank/DDBJ databases">
        <title>Carnegiea gigantea Genome sequencing and assembly v2.</title>
        <authorList>
            <person name="Copetti D."/>
            <person name="Sanderson M.J."/>
            <person name="Burquez A."/>
            <person name="Wojciechowski M.F."/>
        </authorList>
    </citation>
    <scope>NUCLEOTIDE SEQUENCE</scope>
    <source>
        <strain evidence="5">SGP5-SGP5p</strain>
        <tissue evidence="5">Aerial part</tissue>
    </source>
</reference>
<dbReference type="Pfam" id="PF13041">
    <property type="entry name" value="PPR_2"/>
    <property type="match status" value="4"/>
</dbReference>
<gene>
    <name evidence="5" type="ORF">Cgig2_009852</name>
</gene>
<dbReference type="FunFam" id="1.25.40.10:FF:000309">
    <property type="entry name" value="Pentatricopeptide repeat-containing protein, chloroplastic"/>
    <property type="match status" value="1"/>
</dbReference>
<sequence length="749" mass="84438">MRFTARKIPHPLFSLSSVSYQIRRLIVKPRHCSSLPQRIDYDDYFENQKVIPDYQYGFDAHSHYSSLIDGSTHFSLLNQIHAQLIICGLHSSGLLISKLINACSKHGEVHYARQVFDEFPHPNVVMWNATIGVFCNYNMLADVANMYVRMLAAGVKPDSFTFVKVLKGCSSVRLIELGRAVHGHIYRLGLEFDVFVQNVLVAFYAKCGRIDCAKSIFDCLSDRTIISWTAIISGYAQNEQPAEALRVFSEMMAMNVKPDWINVVSVLKACTDLDDLEDGKSLHGYVIKLGLASEEDLQIALTAMYAKCGQVIAARYLFDQMGSPNIILWNAMISGYAKNGYADEAVELFKIMVMNNIKPDSITLRAAILACAQVGSLDLARWMDNYATTSDFRNHLFVKTALIDMYAKCGSVDFARQVFDGIPCKDVVVWSAMIVGYGLHGLGREAIDLYGTMRQAGVLPNDVTFVGLLTACKNSGLVKEGWNFFHSMKGHGIEPLHPHYACVVDLLGRAGYLEEAFKFICKMPIQPRLTVWGALLAACKVHRHVKMGEYAAQHLFSINPYDTGQYVQLSNLYAAARMWNHVKNVRGVMKERGLSKDFGYSLIEVNGKLQVFRMGDNTHPMSKEIFRELSDLERRMKEAGFTLDTESNLHDLSSEEMHESLCNHSERLAIAYGLITTPSGSMLRIIKNLRMELILCSTMDRRSYTDLLERQPTFLGKKSFYQIAGAIRMLSWTRYRTIEAQGERSGDRN</sequence>
<dbReference type="Pfam" id="PF01535">
    <property type="entry name" value="PPR"/>
    <property type="match status" value="3"/>
</dbReference>
<evidence type="ECO:0000256" key="3">
    <source>
        <dbReference type="PROSITE-ProRule" id="PRU00708"/>
    </source>
</evidence>
<dbReference type="Proteomes" id="UP001153076">
    <property type="component" value="Unassembled WGS sequence"/>
</dbReference>
<dbReference type="FunFam" id="1.25.40.10:FF:000090">
    <property type="entry name" value="Pentatricopeptide repeat-containing protein, chloroplastic"/>
    <property type="match status" value="1"/>
</dbReference>
<dbReference type="FunFam" id="1.25.40.10:FF:000427">
    <property type="entry name" value="Pentatricopeptide repeat-containing protein chloroplastic"/>
    <property type="match status" value="1"/>
</dbReference>
<dbReference type="InterPro" id="IPR046848">
    <property type="entry name" value="E_motif"/>
</dbReference>
<comment type="similarity">
    <text evidence="1">Belongs to the PPR family. PCMP-H subfamily.</text>
</comment>
<name>A0A9Q1KNA4_9CARY</name>
<dbReference type="EMBL" id="JAKOGI010000068">
    <property type="protein sequence ID" value="KAJ8445923.1"/>
    <property type="molecule type" value="Genomic_DNA"/>
</dbReference>
<feature type="repeat" description="PPR" evidence="3">
    <location>
        <begin position="224"/>
        <end position="258"/>
    </location>
</feature>
<proteinExistence type="inferred from homology"/>
<keyword evidence="6" id="KW-1185">Reference proteome</keyword>
<organism evidence="5 6">
    <name type="scientific">Carnegiea gigantea</name>
    <dbReference type="NCBI Taxonomy" id="171969"/>
    <lineage>
        <taxon>Eukaryota</taxon>
        <taxon>Viridiplantae</taxon>
        <taxon>Streptophyta</taxon>
        <taxon>Embryophyta</taxon>
        <taxon>Tracheophyta</taxon>
        <taxon>Spermatophyta</taxon>
        <taxon>Magnoliopsida</taxon>
        <taxon>eudicotyledons</taxon>
        <taxon>Gunneridae</taxon>
        <taxon>Pentapetalae</taxon>
        <taxon>Caryophyllales</taxon>
        <taxon>Cactineae</taxon>
        <taxon>Cactaceae</taxon>
        <taxon>Cactoideae</taxon>
        <taxon>Echinocereeae</taxon>
        <taxon>Carnegiea</taxon>
    </lineage>
</organism>
<dbReference type="OrthoDB" id="185373at2759"/>
<dbReference type="InterPro" id="IPR011990">
    <property type="entry name" value="TPR-like_helical_dom_sf"/>
</dbReference>
<dbReference type="Pfam" id="PF14432">
    <property type="entry name" value="DYW_deaminase"/>
    <property type="match status" value="1"/>
</dbReference>
<evidence type="ECO:0000259" key="4">
    <source>
        <dbReference type="Pfam" id="PF14432"/>
    </source>
</evidence>
<feature type="repeat" description="PPR" evidence="3">
    <location>
        <begin position="461"/>
        <end position="495"/>
    </location>
</feature>
<feature type="repeat" description="PPR" evidence="3">
    <location>
        <begin position="426"/>
        <end position="460"/>
    </location>
</feature>
<dbReference type="PROSITE" id="PS51375">
    <property type="entry name" value="PPR"/>
    <property type="match status" value="5"/>
</dbReference>
<dbReference type="PANTHER" id="PTHR47926:SF396">
    <property type="entry name" value="PENTATRICOPEPTIDE REPEAT-CONTAINING PROTEIN"/>
    <property type="match status" value="1"/>
</dbReference>
<dbReference type="Gene3D" id="1.25.40.10">
    <property type="entry name" value="Tetratricopeptide repeat domain"/>
    <property type="match status" value="3"/>
</dbReference>
<dbReference type="GO" id="GO:0009451">
    <property type="term" value="P:RNA modification"/>
    <property type="evidence" value="ECO:0007669"/>
    <property type="project" value="InterPro"/>
</dbReference>
<dbReference type="InterPro" id="IPR002885">
    <property type="entry name" value="PPR_rpt"/>
</dbReference>
<dbReference type="GO" id="GO:0003723">
    <property type="term" value="F:RNA binding"/>
    <property type="evidence" value="ECO:0007669"/>
    <property type="project" value="InterPro"/>
</dbReference>
<accession>A0A9Q1KNA4</accession>
<keyword evidence="2" id="KW-0677">Repeat</keyword>
<dbReference type="PANTHER" id="PTHR47926">
    <property type="entry name" value="PENTATRICOPEPTIDE REPEAT-CONTAINING PROTEIN"/>
    <property type="match status" value="1"/>
</dbReference>